<organism evidence="1 2">
    <name type="scientific">Bonamia ostreae</name>
    <dbReference type="NCBI Taxonomy" id="126728"/>
    <lineage>
        <taxon>Eukaryota</taxon>
        <taxon>Sar</taxon>
        <taxon>Rhizaria</taxon>
        <taxon>Endomyxa</taxon>
        <taxon>Ascetosporea</taxon>
        <taxon>Haplosporida</taxon>
        <taxon>Bonamia</taxon>
    </lineage>
</organism>
<keyword evidence="2" id="KW-1185">Reference proteome</keyword>
<proteinExistence type="predicted"/>
<name>A0ABV2AU08_9EUKA</name>
<reference evidence="1 2" key="1">
    <citation type="journal article" date="2024" name="BMC Biol.">
        <title>Comparative genomics of Ascetosporea gives new insight into the evolutionary basis for animal parasitism in Rhizaria.</title>
        <authorList>
            <person name="Hiltunen Thoren M."/>
            <person name="Onut-Brannstrom I."/>
            <person name="Alfjorden A."/>
            <person name="Peckova H."/>
            <person name="Swords F."/>
            <person name="Hooper C."/>
            <person name="Holzer A.S."/>
            <person name="Bass D."/>
            <person name="Burki F."/>
        </authorList>
    </citation>
    <scope>NUCLEOTIDE SEQUENCE [LARGE SCALE GENOMIC DNA]</scope>
    <source>
        <strain evidence="1">20-A016</strain>
    </source>
</reference>
<comment type="caution">
    <text evidence="1">The sequence shown here is derived from an EMBL/GenBank/DDBJ whole genome shotgun (WGS) entry which is preliminary data.</text>
</comment>
<dbReference type="EMBL" id="JBDODL010004944">
    <property type="protein sequence ID" value="MES1923163.1"/>
    <property type="molecule type" value="Genomic_DNA"/>
</dbReference>
<evidence type="ECO:0000313" key="2">
    <source>
        <dbReference type="Proteomes" id="UP001439008"/>
    </source>
</evidence>
<protein>
    <submittedName>
        <fullName evidence="1">Uncharacterized protein</fullName>
    </submittedName>
</protein>
<evidence type="ECO:0000313" key="1">
    <source>
        <dbReference type="EMBL" id="MES1923163.1"/>
    </source>
</evidence>
<dbReference type="Proteomes" id="UP001439008">
    <property type="component" value="Unassembled WGS sequence"/>
</dbReference>
<accession>A0ABV2AU08</accession>
<gene>
    <name evidence="1" type="ORF">MHBO_004708</name>
</gene>
<sequence length="138" mass="16032">MCAEHTPIVSLIYPMKAVILENMSESVHDSNLVRDVKQAIRNDLIKRYSEEDTADFLLLRAALDPRFKGLPRLEPDKRDEIYSNIESRVILLGKEPVKVSTYLSFHLTRFSIHICVKVKKLKFSFCFMIFEKRGQSVN</sequence>